<name>A0A9Q8SMH8_9PEZI</name>
<evidence type="ECO:0000313" key="1">
    <source>
        <dbReference type="EMBL" id="UQC80119.1"/>
    </source>
</evidence>
<gene>
    <name evidence="1" type="ORF">CLUP02_05601</name>
</gene>
<dbReference type="KEGG" id="clup:CLUP02_05601"/>
<dbReference type="AlphaFoldDB" id="A0A9Q8SMH8"/>
<protein>
    <submittedName>
        <fullName evidence="1">Uncharacterized protein</fullName>
    </submittedName>
</protein>
<organism evidence="1 2">
    <name type="scientific">Colletotrichum lupini</name>
    <dbReference type="NCBI Taxonomy" id="145971"/>
    <lineage>
        <taxon>Eukaryota</taxon>
        <taxon>Fungi</taxon>
        <taxon>Dikarya</taxon>
        <taxon>Ascomycota</taxon>
        <taxon>Pezizomycotina</taxon>
        <taxon>Sordariomycetes</taxon>
        <taxon>Hypocreomycetidae</taxon>
        <taxon>Glomerellales</taxon>
        <taxon>Glomerellaceae</taxon>
        <taxon>Colletotrichum</taxon>
        <taxon>Colletotrichum acutatum species complex</taxon>
    </lineage>
</organism>
<evidence type="ECO:0000313" key="2">
    <source>
        <dbReference type="Proteomes" id="UP000830671"/>
    </source>
</evidence>
<dbReference type="Proteomes" id="UP000830671">
    <property type="component" value="Chromosome 3"/>
</dbReference>
<dbReference type="GeneID" id="73339617"/>
<reference evidence="1" key="1">
    <citation type="journal article" date="2021" name="Mol. Plant Microbe Interact.">
        <title>Complete Genome Sequence of the Plant-Pathogenic Fungus Colletotrichum lupini.</title>
        <authorList>
            <person name="Baroncelli R."/>
            <person name="Pensec F."/>
            <person name="Da Lio D."/>
            <person name="Boufleur T."/>
            <person name="Vicente I."/>
            <person name="Sarrocco S."/>
            <person name="Picot A."/>
            <person name="Baraldi E."/>
            <person name="Sukno S."/>
            <person name="Thon M."/>
            <person name="Le Floch G."/>
        </authorList>
    </citation>
    <scope>NUCLEOTIDE SEQUENCE</scope>
    <source>
        <strain evidence="1">IMI 504893</strain>
    </source>
</reference>
<dbReference type="RefSeq" id="XP_049141750.1">
    <property type="nucleotide sequence ID" value="XM_049284607.1"/>
</dbReference>
<keyword evidence="2" id="KW-1185">Reference proteome</keyword>
<proteinExistence type="predicted"/>
<sequence length="130" mass="15195">MPDTTLMTTTSFLIFFPSQASPAMFYADRSLGSHRVPFHRRTIMNHQKMIRLGKGHMRKVQAGLGIFSPTHYLPLYQYLRRQTRRLLHRSRNMVSVEGMRCFKGSIHDHHQKFKNARAKARAIRNQDNGV</sequence>
<accession>A0A9Q8SMH8</accession>
<dbReference type="EMBL" id="CP019475">
    <property type="protein sequence ID" value="UQC80119.1"/>
    <property type="molecule type" value="Genomic_DNA"/>
</dbReference>